<dbReference type="PANTHER" id="PTHR12945">
    <property type="entry name" value="TRANSLATION INITIATION FACTOR EIF3-RELATED"/>
    <property type="match status" value="1"/>
</dbReference>
<evidence type="ECO:0000256" key="5">
    <source>
        <dbReference type="ARBA" id="ARBA00023242"/>
    </source>
</evidence>
<gene>
    <name evidence="8" type="primary">TRM6</name>
    <name evidence="8" type="ORF">OHK93_008496</name>
</gene>
<comment type="similarity">
    <text evidence="2">Belongs to the TRM6/GCD10 family.</text>
</comment>
<comment type="subcellular location">
    <subcellularLocation>
        <location evidence="1">Nucleus</location>
    </subcellularLocation>
</comment>
<protein>
    <recommendedName>
        <fullName evidence="3">tRNA (adenine(58)-N(1))-methyltransferase non-catalytic subunit TRM6</fullName>
    </recommendedName>
    <alternativeName>
        <fullName evidence="6">tRNA(m1A58)-methyltransferase subunit TRM6</fullName>
    </alternativeName>
</protein>
<organism evidence="8 9">
    <name type="scientific">Ramalina farinacea</name>
    <dbReference type="NCBI Taxonomy" id="258253"/>
    <lineage>
        <taxon>Eukaryota</taxon>
        <taxon>Fungi</taxon>
        <taxon>Dikarya</taxon>
        <taxon>Ascomycota</taxon>
        <taxon>Pezizomycotina</taxon>
        <taxon>Lecanoromycetes</taxon>
        <taxon>OSLEUM clade</taxon>
        <taxon>Lecanoromycetidae</taxon>
        <taxon>Lecanorales</taxon>
        <taxon>Lecanorineae</taxon>
        <taxon>Ramalinaceae</taxon>
        <taxon>Ramalina</taxon>
    </lineage>
</organism>
<dbReference type="GO" id="GO:0030488">
    <property type="term" value="P:tRNA methylation"/>
    <property type="evidence" value="ECO:0007669"/>
    <property type="project" value="InterPro"/>
</dbReference>
<sequence length="584" mass="64388">MNSGVVEPNSFVALRLPSDSHAITEVKPNTTIYIGKYGSFKANDIIGRPYHLTFEVLDKSEQGTPSRSGLRIVPPEELYEEIREDGSMTPTGSEDAVAVGTPDGVQYDVVGEDGKVVMRTNQKIIDDSSSQVMTMDEIEALKQSSKGSGKELVAKILESHSALDQKTAYALAKYTLRKTRKYVKRFTVLPVDVAVLAKWILNEKDAGRIMEMREEILALIASWSNIHYTPSDPIMPTDEQLPRIGGGRWLVVDETAGLLTAYLAERMGLLYPSASEHTVCARQQSDPENDGGVQEETVLDVPEPEQSASVPEPQIRSENPPKPRSRRGPTMSHNNTLTVIHALAQPNLSTLRYFSFDPFNPDPAHPLTAHLKTLSWLQLLDPKGDPACEEPPLFSPDEVATWKAGRRSSYLRKRRRWEHLKSVMDETHAGGFDGLIVASVMDPASILHHLVPLLRGAGQVVVYSPHLEPLAELADLYSTPRKTAYIADPVSIPSEDFPVDPRLLLAPTIHTARAKGWQVLPGRTHPLMTGRGGADGYLFTATRVLPAEGRIEARGKALKKRRKASEEVVVADDKSHFVEEGGDD</sequence>
<dbReference type="AlphaFoldDB" id="A0AA43QQW4"/>
<evidence type="ECO:0000256" key="1">
    <source>
        <dbReference type="ARBA" id="ARBA00004123"/>
    </source>
</evidence>
<dbReference type="EMBL" id="JAPUFD010000009">
    <property type="protein sequence ID" value="MDI1489218.1"/>
    <property type="molecule type" value="Genomic_DNA"/>
</dbReference>
<evidence type="ECO:0000256" key="3">
    <source>
        <dbReference type="ARBA" id="ARBA00021704"/>
    </source>
</evidence>
<reference evidence="8" key="1">
    <citation type="journal article" date="2023" name="Genome Biol. Evol.">
        <title>First Whole Genome Sequence and Flow Cytometry Genome Size Data for the Lichen-Forming Fungus Ramalina farinacea (Ascomycota).</title>
        <authorList>
            <person name="Llewellyn T."/>
            <person name="Mian S."/>
            <person name="Hill R."/>
            <person name="Leitch I.J."/>
            <person name="Gaya E."/>
        </authorList>
    </citation>
    <scope>NUCLEOTIDE SEQUENCE</scope>
    <source>
        <strain evidence="8">LIQ254RAFAR</strain>
    </source>
</reference>
<keyword evidence="5" id="KW-0539">Nucleus</keyword>
<keyword evidence="9" id="KW-1185">Reference proteome</keyword>
<dbReference type="GO" id="GO:0005634">
    <property type="term" value="C:nucleus"/>
    <property type="evidence" value="ECO:0007669"/>
    <property type="project" value="UniProtKB-SubCell"/>
</dbReference>
<dbReference type="GO" id="GO:0031515">
    <property type="term" value="C:tRNA (m1A) methyltransferase complex"/>
    <property type="evidence" value="ECO:0007669"/>
    <property type="project" value="InterPro"/>
</dbReference>
<evidence type="ECO:0000256" key="6">
    <source>
        <dbReference type="ARBA" id="ARBA00032319"/>
    </source>
</evidence>
<evidence type="ECO:0000256" key="4">
    <source>
        <dbReference type="ARBA" id="ARBA00022694"/>
    </source>
</evidence>
<comment type="caution">
    <text evidence="8">The sequence shown here is derived from an EMBL/GenBank/DDBJ whole genome shotgun (WGS) entry which is preliminary data.</text>
</comment>
<proteinExistence type="inferred from homology"/>
<dbReference type="InterPro" id="IPR017423">
    <property type="entry name" value="TRM6"/>
</dbReference>
<accession>A0AA43QQW4</accession>
<keyword evidence="4" id="KW-0819">tRNA processing</keyword>
<evidence type="ECO:0000256" key="7">
    <source>
        <dbReference type="SAM" id="MobiDB-lite"/>
    </source>
</evidence>
<evidence type="ECO:0000313" key="8">
    <source>
        <dbReference type="EMBL" id="MDI1489218.1"/>
    </source>
</evidence>
<dbReference type="Pfam" id="PF04189">
    <property type="entry name" value="Gcd10p"/>
    <property type="match status" value="1"/>
</dbReference>
<dbReference type="PANTHER" id="PTHR12945:SF0">
    <property type="entry name" value="TRNA (ADENINE(58)-N(1))-METHYLTRANSFERASE NON-CATALYTIC SUBUNIT TRM6"/>
    <property type="match status" value="1"/>
</dbReference>
<feature type="region of interest" description="Disordered" evidence="7">
    <location>
        <begin position="280"/>
        <end position="332"/>
    </location>
</feature>
<evidence type="ECO:0000256" key="2">
    <source>
        <dbReference type="ARBA" id="ARBA00008320"/>
    </source>
</evidence>
<name>A0AA43QQW4_9LECA</name>
<evidence type="ECO:0000313" key="9">
    <source>
        <dbReference type="Proteomes" id="UP001161017"/>
    </source>
</evidence>
<dbReference type="Proteomes" id="UP001161017">
    <property type="component" value="Unassembled WGS sequence"/>
</dbReference>